<proteinExistence type="predicted"/>
<keyword evidence="3" id="KW-1185">Reference proteome</keyword>
<feature type="transmembrane region" description="Helical" evidence="1">
    <location>
        <begin position="24"/>
        <end position="47"/>
    </location>
</feature>
<gene>
    <name evidence="2" type="ORF">FW778_10505</name>
</gene>
<dbReference type="Proteomes" id="UP000326903">
    <property type="component" value="Unassembled WGS sequence"/>
</dbReference>
<evidence type="ECO:0000313" key="2">
    <source>
        <dbReference type="EMBL" id="KAA9039253.1"/>
    </source>
</evidence>
<evidence type="ECO:0000313" key="3">
    <source>
        <dbReference type="Proteomes" id="UP000326903"/>
    </source>
</evidence>
<protein>
    <submittedName>
        <fullName evidence="2">Uncharacterized protein</fullName>
    </submittedName>
</protein>
<accession>A0A5J5IHU8</accession>
<reference evidence="2 3" key="1">
    <citation type="submission" date="2019-09" db="EMBL/GenBank/DDBJ databases">
        <title>Draft genome sequence of Ginsengibacter sp. BR5-29.</title>
        <authorList>
            <person name="Im W.-T."/>
        </authorList>
    </citation>
    <scope>NUCLEOTIDE SEQUENCE [LARGE SCALE GENOMIC DNA]</scope>
    <source>
        <strain evidence="2 3">BR5-29</strain>
    </source>
</reference>
<name>A0A5J5IHU8_9BACT</name>
<comment type="caution">
    <text evidence="2">The sequence shown here is derived from an EMBL/GenBank/DDBJ whole genome shotgun (WGS) entry which is preliminary data.</text>
</comment>
<dbReference type="AlphaFoldDB" id="A0A5J5IHU8"/>
<dbReference type="EMBL" id="VYQF01000002">
    <property type="protein sequence ID" value="KAA9039253.1"/>
    <property type="molecule type" value="Genomic_DNA"/>
</dbReference>
<organism evidence="2 3">
    <name type="scientific">Ginsengibacter hankyongi</name>
    <dbReference type="NCBI Taxonomy" id="2607284"/>
    <lineage>
        <taxon>Bacteria</taxon>
        <taxon>Pseudomonadati</taxon>
        <taxon>Bacteroidota</taxon>
        <taxon>Chitinophagia</taxon>
        <taxon>Chitinophagales</taxon>
        <taxon>Chitinophagaceae</taxon>
        <taxon>Ginsengibacter</taxon>
    </lineage>
</organism>
<dbReference type="RefSeq" id="WP_150414662.1">
    <property type="nucleotide sequence ID" value="NZ_VYQF01000002.1"/>
</dbReference>
<keyword evidence="1" id="KW-1133">Transmembrane helix</keyword>
<keyword evidence="1" id="KW-0472">Membrane</keyword>
<feature type="transmembrane region" description="Helical" evidence="1">
    <location>
        <begin position="59"/>
        <end position="81"/>
    </location>
</feature>
<evidence type="ECO:0000256" key="1">
    <source>
        <dbReference type="SAM" id="Phobius"/>
    </source>
</evidence>
<sequence>MISNSERHFINQWVEQRSGPRWKYYLQFTIAWTVVSFLVIFFLTKLFTPLWETGGKNLIFLLIAISVFIGFLSTHLTYSLSEKKYNKIMKREDGTLN</sequence>
<keyword evidence="1" id="KW-0812">Transmembrane</keyword>